<keyword evidence="2" id="KW-0946">Virion</keyword>
<evidence type="ECO:0000259" key="4">
    <source>
        <dbReference type="Pfam" id="PF05065"/>
    </source>
</evidence>
<gene>
    <name evidence="5" type="ORF">LCGC14_0187970</name>
</gene>
<dbReference type="AlphaFoldDB" id="A0A0F9UMZ6"/>
<feature type="region of interest" description="Disordered" evidence="3">
    <location>
        <begin position="1"/>
        <end position="25"/>
    </location>
</feature>
<dbReference type="Gene3D" id="3.30.2320.10">
    <property type="entry name" value="hypothetical protein PF0899 domain"/>
    <property type="match status" value="1"/>
</dbReference>
<dbReference type="EMBL" id="LAZR01000078">
    <property type="protein sequence ID" value="KKN94450.1"/>
    <property type="molecule type" value="Genomic_DNA"/>
</dbReference>
<dbReference type="GO" id="GO:0044423">
    <property type="term" value="C:virion component"/>
    <property type="evidence" value="ECO:0007669"/>
    <property type="project" value="UniProtKB-KW"/>
</dbReference>
<dbReference type="Gene3D" id="3.30.2400.10">
    <property type="entry name" value="Major capsid protein gp5"/>
    <property type="match status" value="1"/>
</dbReference>
<comment type="caution">
    <text evidence="5">The sequence shown here is derived from an EMBL/GenBank/DDBJ whole genome shotgun (WGS) entry which is preliminary data.</text>
</comment>
<protein>
    <recommendedName>
        <fullName evidence="4">Phage capsid-like C-terminal domain-containing protein</fullName>
    </recommendedName>
</protein>
<dbReference type="NCBIfam" id="TIGR01554">
    <property type="entry name" value="major_cap_HK97"/>
    <property type="match status" value="1"/>
</dbReference>
<dbReference type="Pfam" id="PF05065">
    <property type="entry name" value="Phage_capsid"/>
    <property type="match status" value="1"/>
</dbReference>
<evidence type="ECO:0000313" key="5">
    <source>
        <dbReference type="EMBL" id="KKN94450.1"/>
    </source>
</evidence>
<comment type="subcellular location">
    <subcellularLocation>
        <location evidence="1">Virion</location>
    </subcellularLocation>
</comment>
<dbReference type="InterPro" id="IPR054612">
    <property type="entry name" value="Phage_capsid-like_C"/>
</dbReference>
<accession>A0A0F9UMZ6</accession>
<name>A0A0F9UMZ6_9ZZZZ</name>
<organism evidence="5">
    <name type="scientific">marine sediment metagenome</name>
    <dbReference type="NCBI Taxonomy" id="412755"/>
    <lineage>
        <taxon>unclassified sequences</taxon>
        <taxon>metagenomes</taxon>
        <taxon>ecological metagenomes</taxon>
    </lineage>
</organism>
<evidence type="ECO:0000256" key="1">
    <source>
        <dbReference type="ARBA" id="ARBA00004328"/>
    </source>
</evidence>
<feature type="domain" description="Phage capsid-like C-terminal" evidence="4">
    <location>
        <begin position="115"/>
        <end position="386"/>
    </location>
</feature>
<dbReference type="InterPro" id="IPR024455">
    <property type="entry name" value="Phage_capsid"/>
</dbReference>
<sequence>MEQLKQSALMPGAIELKGDEDGDDPTAIVTKALDELKGSVDERIKAIEEKSGDASKITDRLDKLEFRLNRPGTGGDRKDGPNVEQKAFVGFIRRGADGIPDEDRKALRVADSQAGGYLAPEAFETEILKELVEISPIRSAATVRQTSSASVVQPKRTGRITAKWVGETEARPGTEPAYGQIETPVHEMACWIDVSNQLLEDAAVNIEAELTGEFAEEFGRLEGEAFVLGDGVKKPVGLMVDASVPVVPNGNATAIQGDALISLMYDLPAMYRNRGTWLMTGTTIAAIRKLKDGQGNYLWQPAYQVGQPETLLGRPVVEAVDMDDIAADTFPIAYGDIAATYRIYDRVGLSVLRDPFTQATNGITRFHSRRRVGAAVVRAEAVRKLKMAVS</sequence>
<dbReference type="SUPFAM" id="SSF56563">
    <property type="entry name" value="Major capsid protein gp5"/>
    <property type="match status" value="1"/>
</dbReference>
<proteinExistence type="predicted"/>
<evidence type="ECO:0000256" key="2">
    <source>
        <dbReference type="ARBA" id="ARBA00022844"/>
    </source>
</evidence>
<evidence type="ECO:0000256" key="3">
    <source>
        <dbReference type="SAM" id="MobiDB-lite"/>
    </source>
</evidence>
<reference evidence="5" key="1">
    <citation type="journal article" date="2015" name="Nature">
        <title>Complex archaea that bridge the gap between prokaryotes and eukaryotes.</title>
        <authorList>
            <person name="Spang A."/>
            <person name="Saw J.H."/>
            <person name="Jorgensen S.L."/>
            <person name="Zaremba-Niedzwiedzka K."/>
            <person name="Martijn J."/>
            <person name="Lind A.E."/>
            <person name="van Eijk R."/>
            <person name="Schleper C."/>
            <person name="Guy L."/>
            <person name="Ettema T.J."/>
        </authorList>
    </citation>
    <scope>NUCLEOTIDE SEQUENCE</scope>
</reference>